<feature type="domain" description="Aminotransferase class I/classII large" evidence="1">
    <location>
        <begin position="56"/>
        <end position="316"/>
    </location>
</feature>
<keyword evidence="2" id="KW-0032">Aminotransferase</keyword>
<gene>
    <name evidence="2" type="ORF">H8E23_01080</name>
</gene>
<dbReference type="GO" id="GO:0008483">
    <property type="term" value="F:transaminase activity"/>
    <property type="evidence" value="ECO:0007669"/>
    <property type="project" value="UniProtKB-KW"/>
</dbReference>
<dbReference type="Proteomes" id="UP000603434">
    <property type="component" value="Unassembled WGS sequence"/>
</dbReference>
<evidence type="ECO:0000259" key="1">
    <source>
        <dbReference type="Pfam" id="PF00155"/>
    </source>
</evidence>
<dbReference type="InterPro" id="IPR015422">
    <property type="entry name" value="PyrdxlP-dep_Trfase_small"/>
</dbReference>
<dbReference type="GO" id="GO:0030170">
    <property type="term" value="F:pyridoxal phosphate binding"/>
    <property type="evidence" value="ECO:0007669"/>
    <property type="project" value="InterPro"/>
</dbReference>
<dbReference type="Gene3D" id="3.40.640.10">
    <property type="entry name" value="Type I PLP-dependent aspartate aminotransferase-like (Major domain)"/>
    <property type="match status" value="1"/>
</dbReference>
<evidence type="ECO:0000313" key="3">
    <source>
        <dbReference type="Proteomes" id="UP000603434"/>
    </source>
</evidence>
<sequence length="375" mass="41511">MFSDRSNWNLSPNALSLLLQRKKSAGDIVFDLTESNPTRVGLDYDAETILAALAQPQSIVYQPDPRGLEEARQAIAAYYRDRGQRLEIDSILLTASTSEAYSILFKLLGNPKDEILIPRPGYPLLFYLACFESLQSIAYPLRYDVRKGWFIDMDVLPALITPNTKAIVLVNPNNPTGSYVKQQELAALDAVCRRHDLALIVDEVFSDFETAAAPDRVRTAVNRSGALTFVLNGLSKMVGLPQVKLGWIVVGGDPDLAKAALSRLEMMLDFYLSVATPVQHAAQRLLCGCKAIQRQMLARITTNGRFLAERVASDRQQPCAAPGRRLVCDHQDIRRGLRRRPRSATARARQYAGTSGLFLRIQQGGICGRQPVDPG</sequence>
<dbReference type="InterPro" id="IPR015421">
    <property type="entry name" value="PyrdxlP-dep_Trfase_major"/>
</dbReference>
<dbReference type="AlphaFoldDB" id="A0A8J6THN5"/>
<proteinExistence type="predicted"/>
<dbReference type="PANTHER" id="PTHR45744:SF2">
    <property type="entry name" value="TYROSINE AMINOTRANSFERASE"/>
    <property type="match status" value="1"/>
</dbReference>
<protein>
    <submittedName>
        <fullName evidence="2">Pyridoxal phosphate-dependent aminotransferase</fullName>
    </submittedName>
</protein>
<dbReference type="Gene3D" id="3.90.1150.10">
    <property type="entry name" value="Aspartate Aminotransferase, domain 1"/>
    <property type="match status" value="1"/>
</dbReference>
<dbReference type="EMBL" id="JACNJH010000052">
    <property type="protein sequence ID" value="MBC8359977.1"/>
    <property type="molecule type" value="Genomic_DNA"/>
</dbReference>
<accession>A0A8J6THN5</accession>
<dbReference type="SUPFAM" id="SSF53383">
    <property type="entry name" value="PLP-dependent transferases"/>
    <property type="match status" value="1"/>
</dbReference>
<reference evidence="2 3" key="1">
    <citation type="submission" date="2020-08" db="EMBL/GenBank/DDBJ databases">
        <title>Bridging the membrane lipid divide: bacteria of the FCB group superphylum have the potential to synthesize archaeal ether lipids.</title>
        <authorList>
            <person name="Villanueva L."/>
            <person name="Von Meijenfeldt F.A.B."/>
            <person name="Westbye A.B."/>
            <person name="Yadav S."/>
            <person name="Hopmans E.C."/>
            <person name="Dutilh B.E."/>
            <person name="Sinninghe Damste J.S."/>
        </authorList>
    </citation>
    <scope>NUCLEOTIDE SEQUENCE [LARGE SCALE GENOMIC DNA]</scope>
    <source>
        <strain evidence="2">NIOZ-UU30</strain>
    </source>
</reference>
<dbReference type="CDD" id="cd00609">
    <property type="entry name" value="AAT_like"/>
    <property type="match status" value="1"/>
</dbReference>
<dbReference type="InterPro" id="IPR004839">
    <property type="entry name" value="Aminotransferase_I/II_large"/>
</dbReference>
<organism evidence="2 3">
    <name type="scientific">Candidatus Desulfatibia profunda</name>
    <dbReference type="NCBI Taxonomy" id="2841695"/>
    <lineage>
        <taxon>Bacteria</taxon>
        <taxon>Pseudomonadati</taxon>
        <taxon>Thermodesulfobacteriota</taxon>
        <taxon>Desulfobacteria</taxon>
        <taxon>Desulfobacterales</taxon>
        <taxon>Desulfobacterales incertae sedis</taxon>
        <taxon>Candidatus Desulfatibia</taxon>
    </lineage>
</organism>
<keyword evidence="2" id="KW-0808">Transferase</keyword>
<comment type="caution">
    <text evidence="2">The sequence shown here is derived from an EMBL/GenBank/DDBJ whole genome shotgun (WGS) entry which is preliminary data.</text>
</comment>
<dbReference type="InterPro" id="IPR015424">
    <property type="entry name" value="PyrdxlP-dep_Trfase"/>
</dbReference>
<evidence type="ECO:0000313" key="2">
    <source>
        <dbReference type="EMBL" id="MBC8359977.1"/>
    </source>
</evidence>
<dbReference type="Pfam" id="PF00155">
    <property type="entry name" value="Aminotran_1_2"/>
    <property type="match status" value="1"/>
</dbReference>
<name>A0A8J6THN5_9BACT</name>
<dbReference type="PANTHER" id="PTHR45744">
    <property type="entry name" value="TYROSINE AMINOTRANSFERASE"/>
    <property type="match status" value="1"/>
</dbReference>